<dbReference type="PANTHER" id="PTHR13058">
    <property type="entry name" value="THREE PRIME REPAIR EXONUCLEASE 1, 2"/>
    <property type="match status" value="1"/>
</dbReference>
<evidence type="ECO:0000256" key="4">
    <source>
        <dbReference type="ARBA" id="ARBA00022801"/>
    </source>
</evidence>
<organism evidence="9 10">
    <name type="scientific">Rehmannia glutinosa</name>
    <name type="common">Chinese foxglove</name>
    <dbReference type="NCBI Taxonomy" id="99300"/>
    <lineage>
        <taxon>Eukaryota</taxon>
        <taxon>Viridiplantae</taxon>
        <taxon>Streptophyta</taxon>
        <taxon>Embryophyta</taxon>
        <taxon>Tracheophyta</taxon>
        <taxon>Spermatophyta</taxon>
        <taxon>Magnoliopsida</taxon>
        <taxon>eudicotyledons</taxon>
        <taxon>Gunneridae</taxon>
        <taxon>Pentapetalae</taxon>
        <taxon>asterids</taxon>
        <taxon>lamiids</taxon>
        <taxon>Lamiales</taxon>
        <taxon>Orobanchaceae</taxon>
        <taxon>Rehmannieae</taxon>
        <taxon>Rehmannia</taxon>
    </lineage>
</organism>
<reference evidence="9 10" key="1">
    <citation type="journal article" date="2021" name="Comput. Struct. Biotechnol. J.">
        <title>De novo genome assembly of the potent medicinal plant Rehmannia glutinosa using nanopore technology.</title>
        <authorList>
            <person name="Ma L."/>
            <person name="Dong C."/>
            <person name="Song C."/>
            <person name="Wang X."/>
            <person name="Zheng X."/>
            <person name="Niu Y."/>
            <person name="Chen S."/>
            <person name="Feng W."/>
        </authorList>
    </citation>
    <scope>NUCLEOTIDE SEQUENCE [LARGE SCALE GENOMIC DNA]</scope>
    <source>
        <strain evidence="9">DH-2019</strain>
    </source>
</reference>
<comment type="similarity">
    <text evidence="7">Belongs to the exonuclease superfamily. TREX family.</text>
</comment>
<name>A0ABR0U9Q0_REHGL</name>
<keyword evidence="4" id="KW-0378">Hydrolase</keyword>
<dbReference type="InterPro" id="IPR036397">
    <property type="entry name" value="RNaseH_sf"/>
</dbReference>
<evidence type="ECO:0000256" key="3">
    <source>
        <dbReference type="ARBA" id="ARBA00022723"/>
    </source>
</evidence>
<sequence>MQRVESEHSIDIAEAISCREGIKLATNLVFESISPSFVRRSGNNVAHHLSRFSFSVSSFDQSFQGWLELNECFTFRVSPIRIHSLGNSLWESVYKLGRNSGGSSSYRVLCSKNFEPEGGHSRRWTRRTINTETGGSNESSISNTSLRHEIVSEISSESNSYKVETTKVQRSRKVGIKNKIISESAKLNTYKLETTEVESDQYYADLAKLATIICFDIETTGFSRERDRIVEFACQDLRGGENSTFQTLVNPERDVPNEQIHGISTRMVNRYDVPRMKEFIPILLEYVRSRQLPGGVVVLVSHNARTFDVPFLKNEFSRCSYEIPEDWLFADTLPLARSVMKSKGPKVPTKISLQALREHYGIPLIGPAHRALSDVHSLALVLQRLTYDLKLPVSGLIQGSFK</sequence>
<dbReference type="SUPFAM" id="SSF53098">
    <property type="entry name" value="Ribonuclease H-like"/>
    <property type="match status" value="1"/>
</dbReference>
<evidence type="ECO:0000259" key="8">
    <source>
        <dbReference type="SMART" id="SM00479"/>
    </source>
</evidence>
<keyword evidence="10" id="KW-1185">Reference proteome</keyword>
<gene>
    <name evidence="9" type="ORF">DH2020_047229</name>
</gene>
<dbReference type="SMART" id="SM00479">
    <property type="entry name" value="EXOIII"/>
    <property type="match status" value="1"/>
</dbReference>
<dbReference type="InterPro" id="IPR040393">
    <property type="entry name" value="TREX1/2"/>
</dbReference>
<accession>A0ABR0U9Q0</accession>
<dbReference type="EMBL" id="JABTTQ020003263">
    <property type="protein sequence ID" value="KAK6119022.1"/>
    <property type="molecule type" value="Genomic_DNA"/>
</dbReference>
<dbReference type="Proteomes" id="UP001318860">
    <property type="component" value="Unassembled WGS sequence"/>
</dbReference>
<dbReference type="InterPro" id="IPR012337">
    <property type="entry name" value="RNaseH-like_sf"/>
</dbReference>
<feature type="domain" description="Exonuclease" evidence="8">
    <location>
        <begin position="211"/>
        <end position="391"/>
    </location>
</feature>
<evidence type="ECO:0000256" key="7">
    <source>
        <dbReference type="ARBA" id="ARBA00025769"/>
    </source>
</evidence>
<keyword evidence="5" id="KW-0269">Exonuclease</keyword>
<evidence type="ECO:0000256" key="5">
    <source>
        <dbReference type="ARBA" id="ARBA00022839"/>
    </source>
</evidence>
<dbReference type="CDD" id="cd06127">
    <property type="entry name" value="DEDDh"/>
    <property type="match status" value="1"/>
</dbReference>
<comment type="cofactor">
    <cofactor evidence="1">
        <name>Mg(2+)</name>
        <dbReference type="ChEBI" id="CHEBI:18420"/>
    </cofactor>
</comment>
<dbReference type="Gene3D" id="3.30.420.10">
    <property type="entry name" value="Ribonuclease H-like superfamily/Ribonuclease H"/>
    <property type="match status" value="1"/>
</dbReference>
<evidence type="ECO:0000313" key="10">
    <source>
        <dbReference type="Proteomes" id="UP001318860"/>
    </source>
</evidence>
<evidence type="ECO:0000256" key="2">
    <source>
        <dbReference type="ARBA" id="ARBA00022722"/>
    </source>
</evidence>
<keyword evidence="2" id="KW-0540">Nuclease</keyword>
<dbReference type="Pfam" id="PF00929">
    <property type="entry name" value="RNase_T"/>
    <property type="match status" value="1"/>
</dbReference>
<evidence type="ECO:0000256" key="6">
    <source>
        <dbReference type="ARBA" id="ARBA00022842"/>
    </source>
</evidence>
<proteinExistence type="inferred from homology"/>
<comment type="caution">
    <text evidence="9">The sequence shown here is derived from an EMBL/GenBank/DDBJ whole genome shotgun (WGS) entry which is preliminary data.</text>
</comment>
<dbReference type="PANTHER" id="PTHR13058:SF19">
    <property type="entry name" value="LD40940P"/>
    <property type="match status" value="1"/>
</dbReference>
<keyword evidence="6" id="KW-0460">Magnesium</keyword>
<protein>
    <recommendedName>
        <fullName evidence="8">Exonuclease domain-containing protein</fullName>
    </recommendedName>
</protein>
<keyword evidence="3" id="KW-0479">Metal-binding</keyword>
<dbReference type="InterPro" id="IPR013520">
    <property type="entry name" value="Ribonucl_H"/>
</dbReference>
<evidence type="ECO:0000256" key="1">
    <source>
        <dbReference type="ARBA" id="ARBA00001946"/>
    </source>
</evidence>
<evidence type="ECO:0000313" key="9">
    <source>
        <dbReference type="EMBL" id="KAK6119022.1"/>
    </source>
</evidence>